<proteinExistence type="predicted"/>
<evidence type="ECO:0000256" key="1">
    <source>
        <dbReference type="SAM" id="MobiDB-lite"/>
    </source>
</evidence>
<reference evidence="2 3" key="1">
    <citation type="journal article" date="2022" name="Front. Microbiol.">
        <title>High genomic differentiation and limited gene flow indicate recent cryptic speciation within the genus Laspinema (cyanobacteria).</title>
        <authorList>
            <person name="Stanojkovic A."/>
            <person name="Skoupy S."/>
            <person name="Skaloud P."/>
            <person name="Dvorak P."/>
        </authorList>
    </citation>
    <scope>NUCLEOTIDE SEQUENCE [LARGE SCALE GENOMIC DNA]</scope>
    <source>
        <strain evidence="2 3">D3b</strain>
    </source>
</reference>
<keyword evidence="3" id="KW-1185">Reference proteome</keyword>
<protein>
    <submittedName>
        <fullName evidence="2">Uncharacterized protein</fullName>
    </submittedName>
</protein>
<feature type="region of interest" description="Disordered" evidence="1">
    <location>
        <begin position="30"/>
        <end position="86"/>
    </location>
</feature>
<gene>
    <name evidence="2" type="ORF">NG792_22360</name>
</gene>
<accession>A0ABT2NCP6</accession>
<name>A0ABT2NCP6_9CYAN</name>
<sequence>MLASSIEVLSFSLTKLIQLRGDRSSNLYISAQGTPPGMKSGAIAPESGLPQATSSLSSLPQSPHHHLRNNFTPVDSITSPGPFLLC</sequence>
<feature type="compositionally biased region" description="Polar residues" evidence="1">
    <location>
        <begin position="69"/>
        <end position="79"/>
    </location>
</feature>
<dbReference type="EMBL" id="JAMXFA010000038">
    <property type="protein sequence ID" value="MCT7980470.1"/>
    <property type="molecule type" value="Genomic_DNA"/>
</dbReference>
<evidence type="ECO:0000313" key="3">
    <source>
        <dbReference type="Proteomes" id="UP001525961"/>
    </source>
</evidence>
<evidence type="ECO:0000313" key="2">
    <source>
        <dbReference type="EMBL" id="MCT7980470.1"/>
    </source>
</evidence>
<comment type="caution">
    <text evidence="2">The sequence shown here is derived from an EMBL/GenBank/DDBJ whole genome shotgun (WGS) entry which is preliminary data.</text>
</comment>
<dbReference type="Proteomes" id="UP001525961">
    <property type="component" value="Unassembled WGS sequence"/>
</dbReference>
<organism evidence="2 3">
    <name type="scientific">Laspinema olomoucense D3b</name>
    <dbReference type="NCBI Taxonomy" id="2953688"/>
    <lineage>
        <taxon>Bacteria</taxon>
        <taxon>Bacillati</taxon>
        <taxon>Cyanobacteriota</taxon>
        <taxon>Cyanophyceae</taxon>
        <taxon>Oscillatoriophycideae</taxon>
        <taxon>Oscillatoriales</taxon>
        <taxon>Laspinemataceae</taxon>
        <taxon>Laspinema</taxon>
        <taxon>Laspinema olomoucense</taxon>
    </lineage>
</organism>